<dbReference type="SMART" id="SM00793">
    <property type="entry name" value="AgrB"/>
    <property type="match status" value="1"/>
</dbReference>
<evidence type="ECO:0000313" key="9">
    <source>
        <dbReference type="EMBL" id="HIU22938.1"/>
    </source>
</evidence>
<protein>
    <submittedName>
        <fullName evidence="9">Accessory gene regulator B family protein</fullName>
    </submittedName>
</protein>
<evidence type="ECO:0000256" key="7">
    <source>
        <dbReference type="ARBA" id="ARBA00023136"/>
    </source>
</evidence>
<evidence type="ECO:0000256" key="3">
    <source>
        <dbReference type="ARBA" id="ARBA00022670"/>
    </source>
</evidence>
<evidence type="ECO:0000256" key="2">
    <source>
        <dbReference type="ARBA" id="ARBA00022654"/>
    </source>
</evidence>
<keyword evidence="7 8" id="KW-0472">Membrane</keyword>
<feature type="transmembrane region" description="Helical" evidence="8">
    <location>
        <begin position="140"/>
        <end position="158"/>
    </location>
</feature>
<dbReference type="GO" id="GO:0016020">
    <property type="term" value="C:membrane"/>
    <property type="evidence" value="ECO:0007669"/>
    <property type="project" value="InterPro"/>
</dbReference>
<keyword evidence="5" id="KW-0378">Hydrolase</keyword>
<keyword evidence="2" id="KW-0673">Quorum sensing</keyword>
<dbReference type="InterPro" id="IPR006741">
    <property type="entry name" value="AgrB"/>
</dbReference>
<evidence type="ECO:0000256" key="6">
    <source>
        <dbReference type="ARBA" id="ARBA00022989"/>
    </source>
</evidence>
<evidence type="ECO:0000256" key="8">
    <source>
        <dbReference type="SAM" id="Phobius"/>
    </source>
</evidence>
<comment type="caution">
    <text evidence="9">The sequence shown here is derived from an EMBL/GenBank/DDBJ whole genome shotgun (WGS) entry which is preliminary data.</text>
</comment>
<sequence>MRARVVTLILKIIGKECPEYTEDQMAVVKYGLESIYILITKMIVLTLAATMMGIIKEFLIFLIFFGIIRSTAFGLHANKSWECYVSSFLLLVLPPWICLQFEMNFWIQLILGTFAIGYIYKYAPADTKNRPIVSQKRRKVYKIISTLTACLYVIASFYTPRFYANSLIAVLLIECLMISPGIYSFFHLPYANYRQYLKHVS</sequence>
<feature type="transmembrane region" description="Helical" evidence="8">
    <location>
        <begin position="164"/>
        <end position="186"/>
    </location>
</feature>
<dbReference type="AlphaFoldDB" id="A0A9D1HWI4"/>
<evidence type="ECO:0000256" key="1">
    <source>
        <dbReference type="ARBA" id="ARBA00022475"/>
    </source>
</evidence>
<dbReference type="Pfam" id="PF04647">
    <property type="entry name" value="AgrB"/>
    <property type="match status" value="1"/>
</dbReference>
<dbReference type="GO" id="GO:0008233">
    <property type="term" value="F:peptidase activity"/>
    <property type="evidence" value="ECO:0007669"/>
    <property type="project" value="UniProtKB-KW"/>
</dbReference>
<feature type="transmembrane region" description="Helical" evidence="8">
    <location>
        <begin position="35"/>
        <end position="68"/>
    </location>
</feature>
<evidence type="ECO:0000313" key="10">
    <source>
        <dbReference type="Proteomes" id="UP000824087"/>
    </source>
</evidence>
<dbReference type="GO" id="GO:0006508">
    <property type="term" value="P:proteolysis"/>
    <property type="evidence" value="ECO:0007669"/>
    <property type="project" value="UniProtKB-KW"/>
</dbReference>
<keyword evidence="4 8" id="KW-0812">Transmembrane</keyword>
<gene>
    <name evidence="9" type="ORF">IAD49_05095</name>
</gene>
<keyword evidence="3" id="KW-0645">Protease</keyword>
<evidence type="ECO:0000256" key="4">
    <source>
        <dbReference type="ARBA" id="ARBA00022692"/>
    </source>
</evidence>
<accession>A0A9D1HWI4</accession>
<reference evidence="9" key="2">
    <citation type="journal article" date="2021" name="PeerJ">
        <title>Extensive microbial diversity within the chicken gut microbiome revealed by metagenomics and culture.</title>
        <authorList>
            <person name="Gilroy R."/>
            <person name="Ravi A."/>
            <person name="Getino M."/>
            <person name="Pursley I."/>
            <person name="Horton D.L."/>
            <person name="Alikhan N.F."/>
            <person name="Baker D."/>
            <person name="Gharbi K."/>
            <person name="Hall N."/>
            <person name="Watson M."/>
            <person name="Adriaenssens E.M."/>
            <person name="Foster-Nyarko E."/>
            <person name="Jarju S."/>
            <person name="Secka A."/>
            <person name="Antonio M."/>
            <person name="Oren A."/>
            <person name="Chaudhuri R.R."/>
            <person name="La Ragione R."/>
            <person name="Hildebrand F."/>
            <person name="Pallen M.J."/>
        </authorList>
    </citation>
    <scope>NUCLEOTIDE SEQUENCE</scope>
    <source>
        <strain evidence="9">CHK197-8231</strain>
    </source>
</reference>
<feature type="transmembrane region" description="Helical" evidence="8">
    <location>
        <begin position="103"/>
        <end position="120"/>
    </location>
</feature>
<name>A0A9D1HWI4_9BACT</name>
<dbReference type="Proteomes" id="UP000824087">
    <property type="component" value="Unassembled WGS sequence"/>
</dbReference>
<dbReference type="GO" id="GO:0009372">
    <property type="term" value="P:quorum sensing"/>
    <property type="evidence" value="ECO:0007669"/>
    <property type="project" value="UniProtKB-KW"/>
</dbReference>
<keyword evidence="6 8" id="KW-1133">Transmembrane helix</keyword>
<proteinExistence type="predicted"/>
<dbReference type="EMBL" id="DVML01000028">
    <property type="protein sequence ID" value="HIU22938.1"/>
    <property type="molecule type" value="Genomic_DNA"/>
</dbReference>
<organism evidence="9 10">
    <name type="scientific">Candidatus Fimihabitans intestinipullorum</name>
    <dbReference type="NCBI Taxonomy" id="2840820"/>
    <lineage>
        <taxon>Bacteria</taxon>
        <taxon>Bacillati</taxon>
        <taxon>Mycoplasmatota</taxon>
        <taxon>Mycoplasmatota incertae sedis</taxon>
        <taxon>Candidatus Fimihabitans</taxon>
    </lineage>
</organism>
<evidence type="ECO:0000256" key="5">
    <source>
        <dbReference type="ARBA" id="ARBA00022801"/>
    </source>
</evidence>
<reference evidence="9" key="1">
    <citation type="submission" date="2020-10" db="EMBL/GenBank/DDBJ databases">
        <authorList>
            <person name="Gilroy R."/>
        </authorList>
    </citation>
    <scope>NUCLEOTIDE SEQUENCE</scope>
    <source>
        <strain evidence="9">CHK197-8231</strain>
    </source>
</reference>
<keyword evidence="1" id="KW-1003">Cell membrane</keyword>